<accession>A0A7E4V5Q1</accession>
<organism evidence="1 2">
    <name type="scientific">Panagrellus redivivus</name>
    <name type="common">Microworm</name>
    <dbReference type="NCBI Taxonomy" id="6233"/>
    <lineage>
        <taxon>Eukaryota</taxon>
        <taxon>Metazoa</taxon>
        <taxon>Ecdysozoa</taxon>
        <taxon>Nematoda</taxon>
        <taxon>Chromadorea</taxon>
        <taxon>Rhabditida</taxon>
        <taxon>Tylenchina</taxon>
        <taxon>Panagrolaimomorpha</taxon>
        <taxon>Panagrolaimoidea</taxon>
        <taxon>Panagrolaimidae</taxon>
        <taxon>Panagrellus</taxon>
    </lineage>
</organism>
<protein>
    <submittedName>
        <fullName evidence="2">Innexin</fullName>
    </submittedName>
</protein>
<proteinExistence type="predicted"/>
<reference evidence="1" key="1">
    <citation type="journal article" date="2013" name="Genetics">
        <title>The draft genome and transcriptome of Panagrellus redivivus are shaped by the harsh demands of a free-living lifestyle.</title>
        <authorList>
            <person name="Srinivasan J."/>
            <person name="Dillman A.R."/>
            <person name="Macchietto M.G."/>
            <person name="Heikkinen L."/>
            <person name="Lakso M."/>
            <person name="Fracchia K.M."/>
            <person name="Antoshechkin I."/>
            <person name="Mortazavi A."/>
            <person name="Wong G."/>
            <person name="Sternberg P.W."/>
        </authorList>
    </citation>
    <scope>NUCLEOTIDE SEQUENCE [LARGE SCALE GENOMIC DNA]</scope>
    <source>
        <strain evidence="1">MT8872</strain>
    </source>
</reference>
<dbReference type="Proteomes" id="UP000492821">
    <property type="component" value="Unassembled WGS sequence"/>
</dbReference>
<evidence type="ECO:0000313" key="2">
    <source>
        <dbReference type="WBParaSite" id="Pan_g16832.t1"/>
    </source>
</evidence>
<keyword evidence="1" id="KW-1185">Reference proteome</keyword>
<dbReference type="WBParaSite" id="Pan_g16832.t1">
    <property type="protein sequence ID" value="Pan_g16832.t1"/>
    <property type="gene ID" value="Pan_g16832"/>
</dbReference>
<sequence length="389" mass="46688">MTNCEPRVPKEVPSLVDLANRAAVLRIFNVNVRWRMLRDIVFDLKMQMASWKLPNIAKQRICDGLTEAFRELTRWTEKHVQMFPETSTSTAVRRRMAGIVSVHRGEHLRLFYDYLVWQPFGYLIDDLATAKAIAIIGCYNWPLMKFQFACCYAMTDLLYNDFIFDKVRRYCFRKQLDDHAVYDFWLTVLDNAKEWKRMFREDRIIMDQRVVLVFQFAIVHGYIELVKHIWTKLTQAQEEAIGFLWWKKICFSARHRETVHFLCQRLCAINLNGMARLTWDSFYHKVYLTLQGDEIGSSQEKENLRQLACLLENFCPQLRMAMLRRENYKVITDTFLYNRTEAFTLLLEYLDRSQLSVAREQVDRFYDKRRTQRFTNLRNMVIHRQLTID</sequence>
<dbReference type="AlphaFoldDB" id="A0A7E4V5Q1"/>
<evidence type="ECO:0000313" key="1">
    <source>
        <dbReference type="Proteomes" id="UP000492821"/>
    </source>
</evidence>
<reference evidence="2" key="2">
    <citation type="submission" date="2020-10" db="UniProtKB">
        <authorList>
            <consortium name="WormBaseParasite"/>
        </authorList>
    </citation>
    <scope>IDENTIFICATION</scope>
</reference>
<name>A0A7E4V5Q1_PANRE</name>